<evidence type="ECO:0000256" key="5">
    <source>
        <dbReference type="ARBA" id="ARBA00023186"/>
    </source>
</evidence>
<reference evidence="8" key="1">
    <citation type="journal article" date="2014" name="Int. J. Syst. Evol. Microbiol.">
        <title>Complete genome sequence of Corynebacterium casei LMG S-19264T (=DSM 44701T), isolated from a smear-ripened cheese.</title>
        <authorList>
            <consortium name="US DOE Joint Genome Institute (JGI-PGF)"/>
            <person name="Walter F."/>
            <person name="Albersmeier A."/>
            <person name="Kalinowski J."/>
            <person name="Ruckert C."/>
        </authorList>
    </citation>
    <scope>NUCLEOTIDE SEQUENCE</scope>
    <source>
        <strain evidence="8">CGMCC 4.5737</strain>
    </source>
</reference>
<feature type="region of interest" description="Disordered" evidence="7">
    <location>
        <begin position="445"/>
        <end position="580"/>
    </location>
</feature>
<dbReference type="GO" id="GO:0140662">
    <property type="term" value="F:ATP-dependent protein folding chaperone"/>
    <property type="evidence" value="ECO:0007669"/>
    <property type="project" value="InterPro"/>
</dbReference>
<evidence type="ECO:0000256" key="6">
    <source>
        <dbReference type="RuleBase" id="RU003322"/>
    </source>
</evidence>
<dbReference type="Gene3D" id="3.90.640.10">
    <property type="entry name" value="Actin, Chain A, domain 4"/>
    <property type="match status" value="1"/>
</dbReference>
<dbReference type="PROSITE" id="PS01036">
    <property type="entry name" value="HSP70_3"/>
    <property type="match status" value="1"/>
</dbReference>
<gene>
    <name evidence="8" type="ORF">GCM10012275_01620</name>
</gene>
<name>A0A8J3FSC0_9PSEU</name>
<dbReference type="EMBL" id="BMMK01000001">
    <property type="protein sequence ID" value="GGM33891.1"/>
    <property type="molecule type" value="Genomic_DNA"/>
</dbReference>
<evidence type="ECO:0000256" key="7">
    <source>
        <dbReference type="SAM" id="MobiDB-lite"/>
    </source>
</evidence>
<evidence type="ECO:0000256" key="4">
    <source>
        <dbReference type="ARBA" id="ARBA00023016"/>
    </source>
</evidence>
<evidence type="ECO:0000256" key="3">
    <source>
        <dbReference type="ARBA" id="ARBA00022840"/>
    </source>
</evidence>
<dbReference type="PRINTS" id="PR00301">
    <property type="entry name" value="HEATSHOCK70"/>
</dbReference>
<reference evidence="8" key="2">
    <citation type="submission" date="2020-09" db="EMBL/GenBank/DDBJ databases">
        <authorList>
            <person name="Sun Q."/>
            <person name="Zhou Y."/>
        </authorList>
    </citation>
    <scope>NUCLEOTIDE SEQUENCE</scope>
    <source>
        <strain evidence="8">CGMCC 4.5737</strain>
    </source>
</reference>
<dbReference type="Proteomes" id="UP000637578">
    <property type="component" value="Unassembled WGS sequence"/>
</dbReference>
<comment type="caution">
    <text evidence="8">The sequence shown here is derived from an EMBL/GenBank/DDBJ whole genome shotgun (WGS) entry which is preliminary data.</text>
</comment>
<dbReference type="Pfam" id="PF00012">
    <property type="entry name" value="HSP70"/>
    <property type="match status" value="2"/>
</dbReference>
<keyword evidence="4" id="KW-0346">Stress response</keyword>
<dbReference type="InterPro" id="IPR018181">
    <property type="entry name" value="Heat_shock_70_CS"/>
</dbReference>
<dbReference type="InterPro" id="IPR043129">
    <property type="entry name" value="ATPase_NBD"/>
</dbReference>
<evidence type="ECO:0000256" key="2">
    <source>
        <dbReference type="ARBA" id="ARBA00022741"/>
    </source>
</evidence>
<accession>A0A8J3FSC0</accession>
<sequence>MTYQLGIDLGTTYTAAGVRRAADAGRRGAEVVPLGNRAAMVPSVLFLGADGSVLVGEAAERRALTDPERVVREFKRRVGDDTPLLVAGEPHHAHELAARMVRWVVDRVTEREGASPELVALSHPAAWGPHRRSRLAEAVTAAGVDNAVFLTEPQAAAVSYAHAERVEPGSVIAVYDLGGGTFDAAVLRKTDVHTFELLGTPDGIERLGGVDFDEIVFDQLRAQLADAFDHLDPTDPVALNAVARLRRECTEAKEALSADTEVTIPVLLPEVRTQARLARVDFEAMIRPALEETVAALSRTVRSAGVCPADLTAVLLVGGSSRIPLVAQLVSAALGRPIAVDADPNTAVALGAALAAGGDRPAPAVTVPPWAQRPVPSVPEPLAQVPLARSAMDEVPPDRPAVDEVPLPVPAPPRRRVLPKLVLGVGGLAVVAAAAMAFSFHRKSDSSAEEAKPGQPVGSAPATTDEPGYLSGRPGTGRAGVDGSSRPSESAGESSSAESAHPEDGQVVPVNHPGVAGDGQTPQERSGERSSRVPPPPSPPSSNKEAKPPLPAAPVDTSIISTPAPPPPPTAPSLPTNPSG</sequence>
<feature type="compositionally biased region" description="Low complexity" evidence="7">
    <location>
        <begin position="484"/>
        <end position="499"/>
    </location>
</feature>
<feature type="compositionally biased region" description="Pro residues" evidence="7">
    <location>
        <begin position="563"/>
        <end position="572"/>
    </location>
</feature>
<dbReference type="AlphaFoldDB" id="A0A8J3FSC0"/>
<evidence type="ECO:0000313" key="8">
    <source>
        <dbReference type="EMBL" id="GGM33891.1"/>
    </source>
</evidence>
<protein>
    <recommendedName>
        <fullName evidence="10">Hsp70 protein</fullName>
    </recommendedName>
</protein>
<keyword evidence="2 6" id="KW-0547">Nucleotide-binding</keyword>
<dbReference type="RefSeq" id="WP_189052847.1">
    <property type="nucleotide sequence ID" value="NZ_BMMK01000001.1"/>
</dbReference>
<comment type="similarity">
    <text evidence="1 6">Belongs to the heat shock protein 70 family.</text>
</comment>
<dbReference type="PANTHER" id="PTHR19375">
    <property type="entry name" value="HEAT SHOCK PROTEIN 70KDA"/>
    <property type="match status" value="1"/>
</dbReference>
<dbReference type="InterPro" id="IPR013126">
    <property type="entry name" value="Hsp_70_fam"/>
</dbReference>
<evidence type="ECO:0000313" key="9">
    <source>
        <dbReference type="Proteomes" id="UP000637578"/>
    </source>
</evidence>
<keyword evidence="5" id="KW-0143">Chaperone</keyword>
<evidence type="ECO:0008006" key="10">
    <source>
        <dbReference type="Google" id="ProtNLM"/>
    </source>
</evidence>
<dbReference type="GO" id="GO:0005524">
    <property type="term" value="F:ATP binding"/>
    <property type="evidence" value="ECO:0007669"/>
    <property type="project" value="UniProtKB-KW"/>
</dbReference>
<proteinExistence type="inferred from homology"/>
<dbReference type="SUPFAM" id="SSF53067">
    <property type="entry name" value="Actin-like ATPase domain"/>
    <property type="match status" value="2"/>
</dbReference>
<dbReference type="Gene3D" id="3.30.420.40">
    <property type="match status" value="2"/>
</dbReference>
<keyword evidence="9" id="KW-1185">Reference proteome</keyword>
<keyword evidence="3 6" id="KW-0067">ATP-binding</keyword>
<organism evidence="8 9">
    <name type="scientific">Longimycelium tulufanense</name>
    <dbReference type="NCBI Taxonomy" id="907463"/>
    <lineage>
        <taxon>Bacteria</taxon>
        <taxon>Bacillati</taxon>
        <taxon>Actinomycetota</taxon>
        <taxon>Actinomycetes</taxon>
        <taxon>Pseudonocardiales</taxon>
        <taxon>Pseudonocardiaceae</taxon>
        <taxon>Longimycelium</taxon>
    </lineage>
</organism>
<evidence type="ECO:0000256" key="1">
    <source>
        <dbReference type="ARBA" id="ARBA00007381"/>
    </source>
</evidence>